<dbReference type="PANTHER" id="PTHR47354:SF1">
    <property type="entry name" value="CARNITINE MONOOXYGENASE REDUCTASE SUBUNIT"/>
    <property type="match status" value="1"/>
</dbReference>
<dbReference type="AlphaFoldDB" id="A0A9X2D7U1"/>
<comment type="cofactor">
    <cofactor evidence="1">
        <name>FAD</name>
        <dbReference type="ChEBI" id="CHEBI:57692"/>
    </cofactor>
</comment>
<evidence type="ECO:0000256" key="5">
    <source>
        <dbReference type="ARBA" id="ARBA00023002"/>
    </source>
</evidence>
<dbReference type="SUPFAM" id="SSF63380">
    <property type="entry name" value="Riboflavin synthase domain-like"/>
    <property type="match status" value="1"/>
</dbReference>
<name>A0A9X2D7U1_9ACTN</name>
<dbReference type="GO" id="GO:0051537">
    <property type="term" value="F:2 iron, 2 sulfur cluster binding"/>
    <property type="evidence" value="ECO:0007669"/>
    <property type="project" value="UniProtKB-KW"/>
</dbReference>
<dbReference type="SUPFAM" id="SSF52343">
    <property type="entry name" value="Ferredoxin reductase-like, C-terminal NADP-linked domain"/>
    <property type="match status" value="1"/>
</dbReference>
<keyword evidence="6" id="KW-0408">Iron</keyword>
<evidence type="ECO:0000256" key="1">
    <source>
        <dbReference type="ARBA" id="ARBA00001974"/>
    </source>
</evidence>
<feature type="domain" description="2Fe-2S ferredoxin-type" evidence="8">
    <location>
        <begin position="251"/>
        <end position="341"/>
    </location>
</feature>
<dbReference type="InterPro" id="IPR017927">
    <property type="entry name" value="FAD-bd_FR_type"/>
</dbReference>
<dbReference type="EMBL" id="JAMOIL010000012">
    <property type="protein sequence ID" value="MCM0620765.1"/>
    <property type="molecule type" value="Genomic_DNA"/>
</dbReference>
<evidence type="ECO:0000313" key="11">
    <source>
        <dbReference type="Proteomes" id="UP001139485"/>
    </source>
</evidence>
<dbReference type="CDD" id="cd06185">
    <property type="entry name" value="PDR_like"/>
    <property type="match status" value="1"/>
</dbReference>
<dbReference type="Pfam" id="PF00111">
    <property type="entry name" value="Fer2"/>
    <property type="match status" value="1"/>
</dbReference>
<dbReference type="Gene3D" id="2.40.30.10">
    <property type="entry name" value="Translation factors"/>
    <property type="match status" value="1"/>
</dbReference>
<gene>
    <name evidence="10" type="ORF">M8330_10725</name>
</gene>
<feature type="domain" description="FAD-binding FR-type" evidence="9">
    <location>
        <begin position="18"/>
        <end position="127"/>
    </location>
</feature>
<dbReference type="InterPro" id="IPR050415">
    <property type="entry name" value="MRET"/>
</dbReference>
<dbReference type="InterPro" id="IPR017938">
    <property type="entry name" value="Riboflavin_synthase-like_b-brl"/>
</dbReference>
<dbReference type="InterPro" id="IPR001041">
    <property type="entry name" value="2Fe-2S_ferredoxin-type"/>
</dbReference>
<protein>
    <submittedName>
        <fullName evidence="10">PDR/VanB family oxidoreductase</fullName>
    </submittedName>
</protein>
<dbReference type="InterPro" id="IPR054582">
    <property type="entry name" value="DmmA-like_N"/>
</dbReference>
<keyword evidence="5" id="KW-0560">Oxidoreductase</keyword>
<dbReference type="GO" id="GO:0016491">
    <property type="term" value="F:oxidoreductase activity"/>
    <property type="evidence" value="ECO:0007669"/>
    <property type="project" value="UniProtKB-KW"/>
</dbReference>
<dbReference type="RefSeq" id="WP_250827317.1">
    <property type="nucleotide sequence ID" value="NZ_JAMOIL010000012.1"/>
</dbReference>
<comment type="caution">
    <text evidence="10">The sequence shown here is derived from an EMBL/GenBank/DDBJ whole genome shotgun (WGS) entry which is preliminary data.</text>
</comment>
<keyword evidence="7" id="KW-0411">Iron-sulfur</keyword>
<dbReference type="PRINTS" id="PR00409">
    <property type="entry name" value="PHDIOXRDTASE"/>
</dbReference>
<dbReference type="PROSITE" id="PS51085">
    <property type="entry name" value="2FE2S_FER_2"/>
    <property type="match status" value="1"/>
</dbReference>
<evidence type="ECO:0000259" key="9">
    <source>
        <dbReference type="PROSITE" id="PS51384"/>
    </source>
</evidence>
<dbReference type="CDD" id="cd00207">
    <property type="entry name" value="fer2"/>
    <property type="match status" value="1"/>
</dbReference>
<evidence type="ECO:0000256" key="4">
    <source>
        <dbReference type="ARBA" id="ARBA00022723"/>
    </source>
</evidence>
<dbReference type="Proteomes" id="UP001139485">
    <property type="component" value="Unassembled WGS sequence"/>
</dbReference>
<evidence type="ECO:0000256" key="6">
    <source>
        <dbReference type="ARBA" id="ARBA00023004"/>
    </source>
</evidence>
<dbReference type="GO" id="GO:0046872">
    <property type="term" value="F:metal ion binding"/>
    <property type="evidence" value="ECO:0007669"/>
    <property type="project" value="UniProtKB-KW"/>
</dbReference>
<evidence type="ECO:0000256" key="3">
    <source>
        <dbReference type="ARBA" id="ARBA00022714"/>
    </source>
</evidence>
<dbReference type="Gene3D" id="3.40.50.80">
    <property type="entry name" value="Nucleotide-binding domain of ferredoxin-NADP reductase (FNR) module"/>
    <property type="match status" value="1"/>
</dbReference>
<reference evidence="10" key="1">
    <citation type="submission" date="2022-05" db="EMBL/GenBank/DDBJ databases">
        <authorList>
            <person name="Tuo L."/>
        </authorList>
    </citation>
    <scope>NUCLEOTIDE SEQUENCE</scope>
    <source>
        <strain evidence="10">BSK12Z-4</strain>
    </source>
</reference>
<dbReference type="PROSITE" id="PS51384">
    <property type="entry name" value="FAD_FR"/>
    <property type="match status" value="1"/>
</dbReference>
<evidence type="ECO:0000256" key="7">
    <source>
        <dbReference type="ARBA" id="ARBA00023014"/>
    </source>
</evidence>
<proteinExistence type="predicted"/>
<keyword evidence="11" id="KW-1185">Reference proteome</keyword>
<evidence type="ECO:0000256" key="2">
    <source>
        <dbReference type="ARBA" id="ARBA00022630"/>
    </source>
</evidence>
<accession>A0A9X2D7U1</accession>
<dbReference type="PANTHER" id="PTHR47354">
    <property type="entry name" value="NADH OXIDOREDUCTASE HCR"/>
    <property type="match status" value="1"/>
</dbReference>
<dbReference type="Gene3D" id="3.10.20.30">
    <property type="match status" value="1"/>
</dbReference>
<sequence length="341" mass="35774">MSATLERYPAHLHPGYRTQARALRVAAVAPVAEDVVHVTLVDPAGVPLTPYEPGAHLVLTVGTDAAGEKQRNAYSLTGDGVVPRTYEISVLLQRPEDGGAGGSARVHALAVGDLVEVEGPRSSFAPRHDQRHTLLVAAGIGVTPVLSHARAVARWGGSAEILYSYRPGRGAHLEELRALAEQPGITLHEVVGREASAALLAERLADQPLGTHAYACGPPSFLEAYEAAAERACWPASRVHLERFAAPELDPGVLFSAVLADGTSLEVPPGTSLLEALLAAGRPVPNLCRQGVCGECVVPVRSGEVEHRDLVLSDAEREAGDVLLSCVSRAACEGGVIEVEV</sequence>
<keyword evidence="4" id="KW-0479">Metal-binding</keyword>
<keyword evidence="2" id="KW-0285">Flavoprotein</keyword>
<organism evidence="10 11">
    <name type="scientific">Nocardioides bruguierae</name>
    <dbReference type="NCBI Taxonomy" id="2945102"/>
    <lineage>
        <taxon>Bacteria</taxon>
        <taxon>Bacillati</taxon>
        <taxon>Actinomycetota</taxon>
        <taxon>Actinomycetes</taxon>
        <taxon>Propionibacteriales</taxon>
        <taxon>Nocardioidaceae</taxon>
        <taxon>Nocardioides</taxon>
    </lineage>
</organism>
<dbReference type="InterPro" id="IPR012675">
    <property type="entry name" value="Beta-grasp_dom_sf"/>
</dbReference>
<dbReference type="InterPro" id="IPR039261">
    <property type="entry name" value="FNR_nucleotide-bd"/>
</dbReference>
<evidence type="ECO:0000259" key="8">
    <source>
        <dbReference type="PROSITE" id="PS51085"/>
    </source>
</evidence>
<keyword evidence="3" id="KW-0001">2Fe-2S</keyword>
<dbReference type="SUPFAM" id="SSF54292">
    <property type="entry name" value="2Fe-2S ferredoxin-like"/>
    <property type="match status" value="1"/>
</dbReference>
<dbReference type="Pfam" id="PF22290">
    <property type="entry name" value="DmmA-like_N"/>
    <property type="match status" value="1"/>
</dbReference>
<dbReference type="InterPro" id="IPR036010">
    <property type="entry name" value="2Fe-2S_ferredoxin-like_sf"/>
</dbReference>
<evidence type="ECO:0000313" key="10">
    <source>
        <dbReference type="EMBL" id="MCM0620765.1"/>
    </source>
</evidence>